<accession>D4JBF4</accession>
<organism evidence="2 3">
    <name type="scientific">Coprococcus catus GD/7</name>
    <dbReference type="NCBI Taxonomy" id="717962"/>
    <lineage>
        <taxon>Bacteria</taxon>
        <taxon>Bacillati</taxon>
        <taxon>Bacillota</taxon>
        <taxon>Clostridia</taxon>
        <taxon>Lachnospirales</taxon>
        <taxon>Lachnospiraceae</taxon>
        <taxon>Coprococcus</taxon>
    </lineage>
</organism>
<dbReference type="PATRIC" id="fig|717962.3.peg.2990"/>
<name>D4JBF4_9FIRM</name>
<dbReference type="InterPro" id="IPR027417">
    <property type="entry name" value="P-loop_NTPase"/>
</dbReference>
<evidence type="ECO:0000256" key="1">
    <source>
        <dbReference type="SAM" id="Coils"/>
    </source>
</evidence>
<gene>
    <name evidence="2" type="ORF">CC1_31160</name>
</gene>
<dbReference type="Proteomes" id="UP000008798">
    <property type="component" value="Chromosome"/>
</dbReference>
<keyword evidence="1" id="KW-0175">Coiled coil</keyword>
<reference evidence="2 3" key="2">
    <citation type="submission" date="2010-03" db="EMBL/GenBank/DDBJ databases">
        <authorList>
            <person name="Pajon A."/>
        </authorList>
    </citation>
    <scope>NUCLEOTIDE SEQUENCE [LARGE SCALE GENOMIC DNA]</scope>
    <source>
        <strain evidence="2 3">GD/7</strain>
    </source>
</reference>
<evidence type="ECO:0000313" key="3">
    <source>
        <dbReference type="Proteomes" id="UP000008798"/>
    </source>
</evidence>
<dbReference type="Gene3D" id="3.40.50.300">
    <property type="entry name" value="P-loop containing nucleotide triphosphate hydrolases"/>
    <property type="match status" value="1"/>
</dbReference>
<reference evidence="2 3" key="1">
    <citation type="submission" date="2010-03" db="EMBL/GenBank/DDBJ databases">
        <title>The genome sequence of Coprococcus catus GD/7.</title>
        <authorList>
            <consortium name="metaHIT consortium -- http://www.metahit.eu/"/>
            <person name="Pajon A."/>
            <person name="Turner K."/>
            <person name="Parkhill J."/>
            <person name="Duncan S."/>
            <person name="Flint H."/>
        </authorList>
    </citation>
    <scope>NUCLEOTIDE SEQUENCE [LARGE SCALE GENOMIC DNA]</scope>
    <source>
        <strain evidence="2 3">GD/7</strain>
    </source>
</reference>
<dbReference type="AlphaFoldDB" id="D4JBF4"/>
<sequence length="184" mass="20548">MDMNPANEARDMTKKLATLAEKYQCAIVLVGHMNKAAGNKAAYRGMGSIDFFAVARSVLLVGRVEGEANIRAVVQIKNNLAAFGHPKAFELSEDGFHWLGDYEITADEVLGGIAPKANKLEQAKRLLREVAETNNAMQSNEIFNLAEEQGISRRTLENAKKELSIRAKRINNSWYWELDKIKPE</sequence>
<protein>
    <submittedName>
        <fullName evidence="2">Uncharacterized protein</fullName>
    </submittedName>
</protein>
<dbReference type="KEGG" id="cct:CC1_31160"/>
<evidence type="ECO:0000313" key="2">
    <source>
        <dbReference type="EMBL" id="CBK81675.1"/>
    </source>
</evidence>
<dbReference type="SUPFAM" id="SSF52540">
    <property type="entry name" value="P-loop containing nucleoside triphosphate hydrolases"/>
    <property type="match status" value="1"/>
</dbReference>
<dbReference type="HOGENOM" id="CLU_125868_0_0_9"/>
<proteinExistence type="predicted"/>
<dbReference type="STRING" id="717962.CC1_31160"/>
<dbReference type="EMBL" id="FP929038">
    <property type="protein sequence ID" value="CBK81675.1"/>
    <property type="molecule type" value="Genomic_DNA"/>
</dbReference>
<feature type="coiled-coil region" evidence="1">
    <location>
        <begin position="116"/>
        <end position="173"/>
    </location>
</feature>